<dbReference type="PANTHER" id="PTHR43280:SF32">
    <property type="entry name" value="TRANSCRIPTIONAL REGULATORY PROTEIN"/>
    <property type="match status" value="1"/>
</dbReference>
<keyword evidence="1" id="KW-0805">Transcription regulation</keyword>
<dbReference type="AlphaFoldDB" id="A0A1M5BQE7"/>
<dbReference type="Gene3D" id="1.10.10.60">
    <property type="entry name" value="Homeodomain-like"/>
    <property type="match status" value="1"/>
</dbReference>
<protein>
    <submittedName>
        <fullName evidence="5">Helix-turn-helix domain-containing protein</fullName>
    </submittedName>
</protein>
<dbReference type="InterPro" id="IPR009057">
    <property type="entry name" value="Homeodomain-like_sf"/>
</dbReference>
<dbReference type="PROSITE" id="PS01124">
    <property type="entry name" value="HTH_ARAC_FAMILY_2"/>
    <property type="match status" value="1"/>
</dbReference>
<feature type="domain" description="HTH araC/xylS-type" evidence="4">
    <location>
        <begin position="178"/>
        <end position="276"/>
    </location>
</feature>
<evidence type="ECO:0000256" key="3">
    <source>
        <dbReference type="ARBA" id="ARBA00023163"/>
    </source>
</evidence>
<dbReference type="Proteomes" id="UP000184480">
    <property type="component" value="Unassembled WGS sequence"/>
</dbReference>
<dbReference type="STRING" id="1346286.SAMN05444362_106148"/>
<dbReference type="EMBL" id="FQUC01000006">
    <property type="protein sequence ID" value="SHF44467.1"/>
    <property type="molecule type" value="Genomic_DNA"/>
</dbReference>
<evidence type="ECO:0000256" key="2">
    <source>
        <dbReference type="ARBA" id="ARBA00023125"/>
    </source>
</evidence>
<reference evidence="6" key="1">
    <citation type="submission" date="2016-11" db="EMBL/GenBank/DDBJ databases">
        <authorList>
            <person name="Varghese N."/>
            <person name="Submissions S."/>
        </authorList>
    </citation>
    <scope>NUCLEOTIDE SEQUENCE [LARGE SCALE GENOMIC DNA]</scope>
    <source>
        <strain evidence="6">DSM 27370</strain>
    </source>
</reference>
<name>A0A1M5BQE7_9BACT</name>
<evidence type="ECO:0000313" key="6">
    <source>
        <dbReference type="Proteomes" id="UP000184480"/>
    </source>
</evidence>
<dbReference type="Pfam" id="PF12833">
    <property type="entry name" value="HTH_18"/>
    <property type="match status" value="1"/>
</dbReference>
<dbReference type="GO" id="GO:0043565">
    <property type="term" value="F:sequence-specific DNA binding"/>
    <property type="evidence" value="ECO:0007669"/>
    <property type="project" value="InterPro"/>
</dbReference>
<organism evidence="5 6">
    <name type="scientific">Dysgonomonas macrotermitis</name>
    <dbReference type="NCBI Taxonomy" id="1346286"/>
    <lineage>
        <taxon>Bacteria</taxon>
        <taxon>Pseudomonadati</taxon>
        <taxon>Bacteroidota</taxon>
        <taxon>Bacteroidia</taxon>
        <taxon>Bacteroidales</taxon>
        <taxon>Dysgonomonadaceae</taxon>
        <taxon>Dysgonomonas</taxon>
    </lineage>
</organism>
<dbReference type="SUPFAM" id="SSF46689">
    <property type="entry name" value="Homeodomain-like"/>
    <property type="match status" value="1"/>
</dbReference>
<dbReference type="SMART" id="SM00342">
    <property type="entry name" value="HTH_ARAC"/>
    <property type="match status" value="1"/>
</dbReference>
<keyword evidence="2" id="KW-0238">DNA-binding</keyword>
<proteinExistence type="predicted"/>
<evidence type="ECO:0000256" key="1">
    <source>
        <dbReference type="ARBA" id="ARBA00023015"/>
    </source>
</evidence>
<gene>
    <name evidence="5" type="ORF">SAMN05444362_106148</name>
</gene>
<dbReference type="PANTHER" id="PTHR43280">
    <property type="entry name" value="ARAC-FAMILY TRANSCRIPTIONAL REGULATOR"/>
    <property type="match status" value="1"/>
</dbReference>
<accession>A0A1M5BQE7</accession>
<dbReference type="GO" id="GO:0003700">
    <property type="term" value="F:DNA-binding transcription factor activity"/>
    <property type="evidence" value="ECO:0007669"/>
    <property type="project" value="InterPro"/>
</dbReference>
<evidence type="ECO:0000313" key="5">
    <source>
        <dbReference type="EMBL" id="SHF44467.1"/>
    </source>
</evidence>
<sequence>MGCSIIKDYIISDGKGSCKPFFLEQPTAIQGMIFMLCKGGKLSMKINSIEYTIRKYSLLTLLSGSICETIEISDDFTFEFLFYSIDFSFELNIPVNIDLLEKVSRFPVVNLAEVQFESMLDFHSFMAKHHGNEEHKFREHLAKNLLASFMTEMCNIYGEPREHKSYSDVYGRRAEIYRHFCKLLIEYIKKERTVQFYADKICICPKYLSQLIKQISGKPIMEWINGSTIIIIKSMLKTSPMSISQIADELNFPNPSFFGYYFKKHTGMTPLRYRES</sequence>
<keyword evidence="3" id="KW-0804">Transcription</keyword>
<evidence type="ECO:0000259" key="4">
    <source>
        <dbReference type="PROSITE" id="PS01124"/>
    </source>
</evidence>
<keyword evidence="6" id="KW-1185">Reference proteome</keyword>
<dbReference type="InterPro" id="IPR018060">
    <property type="entry name" value="HTH_AraC"/>
</dbReference>